<evidence type="ECO:0000256" key="1">
    <source>
        <dbReference type="SAM" id="Phobius"/>
    </source>
</evidence>
<protein>
    <submittedName>
        <fullName evidence="2">Uncharacterized protein</fullName>
    </submittedName>
</protein>
<proteinExistence type="predicted"/>
<keyword evidence="1" id="KW-1133">Transmembrane helix</keyword>
<keyword evidence="3" id="KW-1185">Reference proteome</keyword>
<organism evidence="2 3">
    <name type="scientific">Psychroflexus aurantiacus</name>
    <dbReference type="NCBI Taxonomy" id="2709310"/>
    <lineage>
        <taxon>Bacteria</taxon>
        <taxon>Pseudomonadati</taxon>
        <taxon>Bacteroidota</taxon>
        <taxon>Flavobacteriia</taxon>
        <taxon>Flavobacteriales</taxon>
        <taxon>Flavobacteriaceae</taxon>
        <taxon>Psychroflexus</taxon>
    </lineage>
</organism>
<gene>
    <name evidence="2" type="ORF">G3567_10900</name>
</gene>
<name>A0A6B3R2S7_9FLAO</name>
<dbReference type="Proteomes" id="UP000478505">
    <property type="component" value="Unassembled WGS sequence"/>
</dbReference>
<dbReference type="AlphaFoldDB" id="A0A6B3R2S7"/>
<feature type="transmembrane region" description="Helical" evidence="1">
    <location>
        <begin position="45"/>
        <end position="63"/>
    </location>
</feature>
<keyword evidence="1" id="KW-0812">Transmembrane</keyword>
<dbReference type="EMBL" id="JAAIKD010000005">
    <property type="protein sequence ID" value="NEV94652.1"/>
    <property type="molecule type" value="Genomic_DNA"/>
</dbReference>
<sequence length="233" mass="27387">MQKIKTDTIQKEIQHINVDSLKTEILNTSESPIFIKTITEQGIDWGFIIPTIIALISTAIVIYDRVKKSKIGAKILSIAYSPKATFNGMGMDQKPFTIKGQQYFFKFSIQVIQKNFFFYDVEIKVKYPKDNNQYDAKIFWSDPITWNFDDGKTFDLRIPKNDFLWFNNTLPLNIVSFQYISFMVEVDKTEMIEEIEIIFIKPDGKKKKIKPIKISRIDPMKALFDKEIWIERK</sequence>
<dbReference type="RefSeq" id="WP_164005353.1">
    <property type="nucleotide sequence ID" value="NZ_JAAIKD010000005.1"/>
</dbReference>
<keyword evidence="1" id="KW-0472">Membrane</keyword>
<accession>A0A6B3R2S7</accession>
<reference evidence="2 3" key="1">
    <citation type="submission" date="2020-02" db="EMBL/GenBank/DDBJ databases">
        <title>Flavobacteriaceae Psychroflexus bacterium YR1-1, complete genome.</title>
        <authorList>
            <person name="Li Y."/>
            <person name="Wu S."/>
        </authorList>
    </citation>
    <scope>NUCLEOTIDE SEQUENCE [LARGE SCALE GENOMIC DNA]</scope>
    <source>
        <strain evidence="2 3">YR1-1</strain>
    </source>
</reference>
<evidence type="ECO:0000313" key="2">
    <source>
        <dbReference type="EMBL" id="NEV94652.1"/>
    </source>
</evidence>
<evidence type="ECO:0000313" key="3">
    <source>
        <dbReference type="Proteomes" id="UP000478505"/>
    </source>
</evidence>
<comment type="caution">
    <text evidence="2">The sequence shown here is derived from an EMBL/GenBank/DDBJ whole genome shotgun (WGS) entry which is preliminary data.</text>
</comment>